<feature type="domain" description="Glycosyltransferase subfamily 4-like N-terminal" evidence="3">
    <location>
        <begin position="18"/>
        <end position="139"/>
    </location>
</feature>
<dbReference type="SUPFAM" id="SSF53335">
    <property type="entry name" value="S-adenosyl-L-methionine-dependent methyltransferases"/>
    <property type="match status" value="1"/>
</dbReference>
<gene>
    <name evidence="4" type="ORF">ABID52_001741</name>
</gene>
<keyword evidence="4" id="KW-0808">Transferase</keyword>
<dbReference type="CDD" id="cd03802">
    <property type="entry name" value="GT4_AviGT4-like"/>
    <property type="match status" value="1"/>
</dbReference>
<dbReference type="Pfam" id="PF13181">
    <property type="entry name" value="TPR_8"/>
    <property type="match status" value="1"/>
</dbReference>
<dbReference type="PANTHER" id="PTHR34203">
    <property type="entry name" value="METHYLTRANSFERASE, FKBM FAMILY PROTEIN"/>
    <property type="match status" value="1"/>
</dbReference>
<dbReference type="SUPFAM" id="SSF53756">
    <property type="entry name" value="UDP-Glycosyltransferase/glycogen phosphorylase"/>
    <property type="match status" value="1"/>
</dbReference>
<evidence type="ECO:0000259" key="1">
    <source>
        <dbReference type="Pfam" id="PF00534"/>
    </source>
</evidence>
<dbReference type="SMART" id="SM00028">
    <property type="entry name" value="TPR"/>
    <property type="match status" value="3"/>
</dbReference>
<dbReference type="Pfam" id="PF00534">
    <property type="entry name" value="Glycos_transf_1"/>
    <property type="match status" value="1"/>
</dbReference>
<dbReference type="Proteomes" id="UP001549097">
    <property type="component" value="Unassembled WGS sequence"/>
</dbReference>
<sequence>MRIVHVAPDFYPVPPLNYGGIERMIHALVEESVRQGHDVYLYAREGSQTSAQLIPYHHEAGRPEHIAVYVKETLPDEVDVIHDHTHLSVIGRLKLSVPTVCTIHDSLNNEIEHPIYLSKRALEHVGKGYGYFVYNGIDLNEYPFQPIKEDYLLFLGVISAHKGIHHALDIAERTKRRMKIAGPVFNSEYFQTEIEPRIKKLSNVEYVGEVGGEYRLKLLKEAACLVFPTSWEEPFGLVMVEAMACGTPVVALDNGAVSEVLKSFPSQVCQTTDEMIKSLEALQSEPNRLRDYVSDHFTVEHMTEGYLAVYQKVIHKSQERNREKDIVEHLLPAANYFKKTKEFEQAIDLYEKLLNSVEVEDDIKIFICNEVADIYHQLSNDEKEREYCYRSFQYDKPRAEICCRLGYRFLQQNQLEQAVFWYTKATELDKPLEVGMLYYDSCWTWLPHIQLCVCYYQLKNYEKSYDHNEEARKLHPSYEHLDNNKKMLEDKMHNQTTSASQIVTLLNGEGHPFRMDLKIPGFIEETIIKQGNWEPYLVKKLGTFLREGGVFLDIGANIGYHALHAASLYSNVECICFEPHQKIYKQLVRNNELNRFQNLKAHSLAVGDVDGRINFYMQNDSNYNRGMSAVEYYDGIGSDFTEVEVDTITLDTFLSRDIKEEVRLIKIDTQGYELQVIQGALHLIEHAKPVITIEHHNNAKNSIINIKELLPNYKIYRINFWTGKVGPLEVDDSEGFMDDYVFVPKQLVDVFEKN</sequence>
<dbReference type="InterPro" id="IPR006342">
    <property type="entry name" value="FkbM_mtfrase"/>
</dbReference>
<dbReference type="Gene3D" id="3.40.50.2000">
    <property type="entry name" value="Glycogen Phosphorylase B"/>
    <property type="match status" value="2"/>
</dbReference>
<accession>A0ABV2LHT7</accession>
<dbReference type="InterPro" id="IPR052514">
    <property type="entry name" value="SAM-dependent_MTase"/>
</dbReference>
<evidence type="ECO:0000313" key="5">
    <source>
        <dbReference type="Proteomes" id="UP001549097"/>
    </source>
</evidence>
<name>A0ABV2LHT7_9BACL</name>
<organism evidence="4 5">
    <name type="scientific">Fictibacillus halophilus</name>
    <dbReference type="NCBI Taxonomy" id="1610490"/>
    <lineage>
        <taxon>Bacteria</taxon>
        <taxon>Bacillati</taxon>
        <taxon>Bacillota</taxon>
        <taxon>Bacilli</taxon>
        <taxon>Bacillales</taxon>
        <taxon>Fictibacillaceae</taxon>
        <taxon>Fictibacillus</taxon>
    </lineage>
</organism>
<keyword evidence="4" id="KW-0489">Methyltransferase</keyword>
<feature type="domain" description="Glycosyl transferase family 1" evidence="1">
    <location>
        <begin position="148"/>
        <end position="268"/>
    </location>
</feature>
<evidence type="ECO:0000259" key="2">
    <source>
        <dbReference type="Pfam" id="PF05050"/>
    </source>
</evidence>
<dbReference type="Gene3D" id="1.25.40.10">
    <property type="entry name" value="Tetratricopeptide repeat domain"/>
    <property type="match status" value="1"/>
</dbReference>
<dbReference type="InterPro" id="IPR011990">
    <property type="entry name" value="TPR-like_helical_dom_sf"/>
</dbReference>
<keyword evidence="5" id="KW-1185">Reference proteome</keyword>
<dbReference type="Gene3D" id="3.40.50.150">
    <property type="entry name" value="Vaccinia Virus protein VP39"/>
    <property type="match status" value="1"/>
</dbReference>
<dbReference type="InterPro" id="IPR029063">
    <property type="entry name" value="SAM-dependent_MTases_sf"/>
</dbReference>
<reference evidence="4 5" key="1">
    <citation type="submission" date="2024-06" db="EMBL/GenBank/DDBJ databases">
        <title>Genomic Encyclopedia of Type Strains, Phase IV (KMG-IV): sequencing the most valuable type-strain genomes for metagenomic binning, comparative biology and taxonomic classification.</title>
        <authorList>
            <person name="Goeker M."/>
        </authorList>
    </citation>
    <scope>NUCLEOTIDE SEQUENCE [LARGE SCALE GENOMIC DNA]</scope>
    <source>
        <strain evidence="4 5">DSM 100124</strain>
    </source>
</reference>
<dbReference type="Pfam" id="PF05050">
    <property type="entry name" value="Methyltransf_21"/>
    <property type="match status" value="1"/>
</dbReference>
<dbReference type="Pfam" id="PF13439">
    <property type="entry name" value="Glyco_transf_4"/>
    <property type="match status" value="1"/>
</dbReference>
<proteinExistence type="predicted"/>
<dbReference type="SUPFAM" id="SSF48452">
    <property type="entry name" value="TPR-like"/>
    <property type="match status" value="1"/>
</dbReference>
<dbReference type="GO" id="GO:0008168">
    <property type="term" value="F:methyltransferase activity"/>
    <property type="evidence" value="ECO:0007669"/>
    <property type="project" value="UniProtKB-KW"/>
</dbReference>
<evidence type="ECO:0000259" key="3">
    <source>
        <dbReference type="Pfam" id="PF13439"/>
    </source>
</evidence>
<dbReference type="RefSeq" id="WP_198767513.1">
    <property type="nucleotide sequence ID" value="NZ_JAEACF010000001.1"/>
</dbReference>
<dbReference type="InterPro" id="IPR019734">
    <property type="entry name" value="TPR_rpt"/>
</dbReference>
<comment type="caution">
    <text evidence="4">The sequence shown here is derived from an EMBL/GenBank/DDBJ whole genome shotgun (WGS) entry which is preliminary data.</text>
</comment>
<protein>
    <submittedName>
        <fullName evidence="4">FkbM family methyltransferase</fullName>
    </submittedName>
</protein>
<dbReference type="InterPro" id="IPR028098">
    <property type="entry name" value="Glyco_trans_4-like_N"/>
</dbReference>
<dbReference type="GO" id="GO:0032259">
    <property type="term" value="P:methylation"/>
    <property type="evidence" value="ECO:0007669"/>
    <property type="project" value="UniProtKB-KW"/>
</dbReference>
<dbReference type="NCBIfam" id="TIGR01444">
    <property type="entry name" value="fkbM_fam"/>
    <property type="match status" value="1"/>
</dbReference>
<dbReference type="PANTHER" id="PTHR34203:SF15">
    <property type="entry name" value="SLL1173 PROTEIN"/>
    <property type="match status" value="1"/>
</dbReference>
<dbReference type="InterPro" id="IPR001296">
    <property type="entry name" value="Glyco_trans_1"/>
</dbReference>
<feature type="domain" description="Methyltransferase FkbM" evidence="2">
    <location>
        <begin position="553"/>
        <end position="699"/>
    </location>
</feature>
<dbReference type="EMBL" id="JBEPMP010000001">
    <property type="protein sequence ID" value="MET3728160.1"/>
    <property type="molecule type" value="Genomic_DNA"/>
</dbReference>
<evidence type="ECO:0000313" key="4">
    <source>
        <dbReference type="EMBL" id="MET3728160.1"/>
    </source>
</evidence>